<feature type="region of interest" description="Disordered" evidence="1">
    <location>
        <begin position="173"/>
        <end position="193"/>
    </location>
</feature>
<comment type="caution">
    <text evidence="3">The sequence shown here is derived from an EMBL/GenBank/DDBJ whole genome shotgun (WGS) entry which is preliminary data.</text>
</comment>
<dbReference type="Gene3D" id="3.40.630.30">
    <property type="match status" value="1"/>
</dbReference>
<proteinExistence type="predicted"/>
<dbReference type="AlphaFoldDB" id="A0A7W6DLR7"/>
<gene>
    <name evidence="3" type="ORF">GGQ68_001642</name>
</gene>
<name>A0A7W6DLR7_9RHOB</name>
<feature type="domain" description="N-acetyltransferase" evidence="2">
    <location>
        <begin position="18"/>
        <end position="165"/>
    </location>
</feature>
<evidence type="ECO:0000313" key="3">
    <source>
        <dbReference type="EMBL" id="MBB3985313.1"/>
    </source>
</evidence>
<dbReference type="InterPro" id="IPR000182">
    <property type="entry name" value="GNAT_dom"/>
</dbReference>
<dbReference type="PROSITE" id="PS51186">
    <property type="entry name" value="GNAT"/>
    <property type="match status" value="1"/>
</dbReference>
<keyword evidence="3" id="KW-0808">Transferase</keyword>
<organism evidence="3 4">
    <name type="scientific">Sagittula marina</name>
    <dbReference type="NCBI Taxonomy" id="943940"/>
    <lineage>
        <taxon>Bacteria</taxon>
        <taxon>Pseudomonadati</taxon>
        <taxon>Pseudomonadota</taxon>
        <taxon>Alphaproteobacteria</taxon>
        <taxon>Rhodobacterales</taxon>
        <taxon>Roseobacteraceae</taxon>
        <taxon>Sagittula</taxon>
    </lineage>
</organism>
<evidence type="ECO:0000259" key="2">
    <source>
        <dbReference type="PROSITE" id="PS51186"/>
    </source>
</evidence>
<keyword evidence="4" id="KW-1185">Reference proteome</keyword>
<dbReference type="InterPro" id="IPR016181">
    <property type="entry name" value="Acyl_CoA_acyltransferase"/>
</dbReference>
<dbReference type="CDD" id="cd04301">
    <property type="entry name" value="NAT_SF"/>
    <property type="match status" value="1"/>
</dbReference>
<dbReference type="Proteomes" id="UP000541426">
    <property type="component" value="Unassembled WGS sequence"/>
</dbReference>
<dbReference type="GO" id="GO:0016747">
    <property type="term" value="F:acyltransferase activity, transferring groups other than amino-acyl groups"/>
    <property type="evidence" value="ECO:0007669"/>
    <property type="project" value="InterPro"/>
</dbReference>
<sequence>MPFDARIVPSFSWRPKTMPLAVARPDDELVQFFQEVFSASEGSAAGAVIGDLVHDLLELTDGEVHVFRSFRERNLIAACLFSPLRFPEDPRRVVLLSPVAVEPEEQRTGVGTAMLRDALSAVHSEGADVAVTYGDPAFYHRVGFEPITTENVQPPQALSMPHGWLGQVLKDQSAPTLRGPSKSVPRFDAPDLW</sequence>
<protein>
    <submittedName>
        <fullName evidence="3">Putative N-acetyltransferase YhbS</fullName>
    </submittedName>
</protein>
<accession>A0A7W6DLR7</accession>
<evidence type="ECO:0000256" key="1">
    <source>
        <dbReference type="SAM" id="MobiDB-lite"/>
    </source>
</evidence>
<dbReference type="EMBL" id="JACIEJ010000003">
    <property type="protein sequence ID" value="MBB3985313.1"/>
    <property type="molecule type" value="Genomic_DNA"/>
</dbReference>
<dbReference type="SUPFAM" id="SSF55729">
    <property type="entry name" value="Acyl-CoA N-acyltransferases (Nat)"/>
    <property type="match status" value="1"/>
</dbReference>
<evidence type="ECO:0000313" key="4">
    <source>
        <dbReference type="Proteomes" id="UP000541426"/>
    </source>
</evidence>
<reference evidence="3 4" key="1">
    <citation type="submission" date="2020-08" db="EMBL/GenBank/DDBJ databases">
        <title>Genomic Encyclopedia of Type Strains, Phase IV (KMG-IV): sequencing the most valuable type-strain genomes for metagenomic binning, comparative biology and taxonomic classification.</title>
        <authorList>
            <person name="Goeker M."/>
        </authorList>
    </citation>
    <scope>NUCLEOTIDE SEQUENCE [LARGE SCALE GENOMIC DNA]</scope>
    <source>
        <strain evidence="3 4">DSM 102235</strain>
    </source>
</reference>
<dbReference type="Pfam" id="PF13527">
    <property type="entry name" value="Acetyltransf_9"/>
    <property type="match status" value="1"/>
</dbReference>